<dbReference type="EMBL" id="JMSN01000134">
    <property type="protein sequence ID" value="KDN37663.1"/>
    <property type="molecule type" value="Genomic_DNA"/>
</dbReference>
<organism evidence="2 3">
    <name type="scientific">Tilletiaria anomala (strain ATCC 24038 / CBS 436.72 / UBC 951)</name>
    <dbReference type="NCBI Taxonomy" id="1037660"/>
    <lineage>
        <taxon>Eukaryota</taxon>
        <taxon>Fungi</taxon>
        <taxon>Dikarya</taxon>
        <taxon>Basidiomycota</taxon>
        <taxon>Ustilaginomycotina</taxon>
        <taxon>Exobasidiomycetes</taxon>
        <taxon>Georgefischeriales</taxon>
        <taxon>Tilletiariaceae</taxon>
        <taxon>Tilletiaria</taxon>
    </lineage>
</organism>
<dbReference type="HOGENOM" id="CLU_2348160_0_0_1"/>
<dbReference type="GeneID" id="25265353"/>
<keyword evidence="1" id="KW-0732">Signal</keyword>
<accession>A0A066VBI6</accession>
<feature type="chain" id="PRO_5001632858" evidence="1">
    <location>
        <begin position="27"/>
        <end position="97"/>
    </location>
</feature>
<keyword evidence="3" id="KW-1185">Reference proteome</keyword>
<name>A0A066VBI6_TILAU</name>
<evidence type="ECO:0000256" key="1">
    <source>
        <dbReference type="SAM" id="SignalP"/>
    </source>
</evidence>
<dbReference type="AlphaFoldDB" id="A0A066VBI6"/>
<dbReference type="InParanoid" id="A0A066VBI6"/>
<reference evidence="2 3" key="1">
    <citation type="submission" date="2014-05" db="EMBL/GenBank/DDBJ databases">
        <title>Draft genome sequence of a rare smut relative, Tilletiaria anomala UBC 951.</title>
        <authorList>
            <consortium name="DOE Joint Genome Institute"/>
            <person name="Toome M."/>
            <person name="Kuo A."/>
            <person name="Henrissat B."/>
            <person name="Lipzen A."/>
            <person name="Tritt A."/>
            <person name="Yoshinaga Y."/>
            <person name="Zane M."/>
            <person name="Barry K."/>
            <person name="Grigoriev I.V."/>
            <person name="Spatafora J.W."/>
            <person name="Aimea M.C."/>
        </authorList>
    </citation>
    <scope>NUCLEOTIDE SEQUENCE [LARGE SCALE GENOMIC DNA]</scope>
    <source>
        <strain evidence="2 3">UBC 951</strain>
    </source>
</reference>
<dbReference type="Proteomes" id="UP000027361">
    <property type="component" value="Unassembled WGS sequence"/>
</dbReference>
<evidence type="ECO:0000313" key="3">
    <source>
        <dbReference type="Proteomes" id="UP000027361"/>
    </source>
</evidence>
<protein>
    <submittedName>
        <fullName evidence="2">Uncharacterized protein</fullName>
    </submittedName>
</protein>
<proteinExistence type="predicted"/>
<gene>
    <name evidence="2" type="ORF">K437DRAFT_259723</name>
</gene>
<feature type="signal peptide" evidence="1">
    <location>
        <begin position="1"/>
        <end position="26"/>
    </location>
</feature>
<sequence>MRLAHLRASSLLAVMATLLIAVLVSAAPIPDPAPAPQPQPQPLVVKNGKLFGIDLTGKDKGQSTALENILSSDPTVNQVKKVGTEAEKMFGRDVAPA</sequence>
<comment type="caution">
    <text evidence="2">The sequence shown here is derived from an EMBL/GenBank/DDBJ whole genome shotgun (WGS) entry which is preliminary data.</text>
</comment>
<evidence type="ECO:0000313" key="2">
    <source>
        <dbReference type="EMBL" id="KDN37663.1"/>
    </source>
</evidence>
<dbReference type="RefSeq" id="XP_013240444.1">
    <property type="nucleotide sequence ID" value="XM_013384990.1"/>
</dbReference>